<accession>A0A7J9NJY1</accession>
<name>A0A7J9NJY1_METMI</name>
<dbReference type="Proteomes" id="UP000563838">
    <property type="component" value="Unassembled WGS sequence"/>
</dbReference>
<comment type="caution">
    <text evidence="1">The sequence shown here is derived from an EMBL/GenBank/DDBJ whole genome shotgun (WGS) entry which is preliminary data.</text>
</comment>
<gene>
    <name evidence="1" type="ORF">HNP87_001402</name>
</gene>
<organism evidence="1 2">
    <name type="scientific">Methanococcus maripaludis</name>
    <name type="common">Methanococcus deltae</name>
    <dbReference type="NCBI Taxonomy" id="39152"/>
    <lineage>
        <taxon>Archaea</taxon>
        <taxon>Methanobacteriati</taxon>
        <taxon>Methanobacteriota</taxon>
        <taxon>Methanomada group</taxon>
        <taxon>Methanococci</taxon>
        <taxon>Methanococcales</taxon>
        <taxon>Methanococcaceae</taxon>
        <taxon>Methanococcus</taxon>
    </lineage>
</organism>
<dbReference type="EMBL" id="JACDUI010000002">
    <property type="protein sequence ID" value="MBA2840870.1"/>
    <property type="molecule type" value="Genomic_DNA"/>
</dbReference>
<proteinExistence type="predicted"/>
<dbReference type="AlphaFoldDB" id="A0A7J9NJY1"/>
<evidence type="ECO:0000313" key="2">
    <source>
        <dbReference type="Proteomes" id="UP000563838"/>
    </source>
</evidence>
<evidence type="ECO:0000313" key="1">
    <source>
        <dbReference type="EMBL" id="MBA2840870.1"/>
    </source>
</evidence>
<sequence length="412" mass="48076">MYRIWYSSESFKDFIVENTLLKNHSIESKKIYESDGNNAKKFHSIPDHLKKILYLDCPDIIVEKDFEPVFSIEDTKEAGTGHNAFQRFARLAASAENNVPCMYIYPEAKIISRKDSNPTWDKINPLIFKTLNKLMNLYRIPSLLFYYPSDFREHVNTPESSIHKKDKGLKLSKNLNYLGCPDENDSEMKKLFKIIDCIILETENKSVLKAKDELLNNRLINNHRNWMLHEYYSKNPSDTPSSPLTNTVEIPTKYLLNYLNQYENQEYQIGELLKSRENTVIYQVDAKFRGDPYPGALASIDYHSCRTGKTFEERDKNLVLAWGVIDIDHSNQTIILNSSKRTSIKSFMDKVKNSDSRSLTSKEFGQLKNYEIPRYYMQARYGTMFTKSKEVRIYSYFADAILFCDGALWRDG</sequence>
<dbReference type="RefSeq" id="WP_181488673.1">
    <property type="nucleotide sequence ID" value="NZ_JACDUI010000002.1"/>
</dbReference>
<protein>
    <submittedName>
        <fullName evidence="1">Uncharacterized protein</fullName>
    </submittedName>
</protein>
<reference evidence="1 2" key="1">
    <citation type="submission" date="2020-07" db="EMBL/GenBank/DDBJ databases">
        <title>Genomic Encyclopedia of Type Strains, Phase IV (KMG-V): Genome sequencing to study the core and pangenomes of soil and plant-associated prokaryotes.</title>
        <authorList>
            <person name="Whitman W."/>
        </authorList>
    </citation>
    <scope>NUCLEOTIDE SEQUENCE [LARGE SCALE GENOMIC DNA]</scope>
    <source>
        <strain evidence="1 2">A4</strain>
    </source>
</reference>